<evidence type="ECO:0000256" key="9">
    <source>
        <dbReference type="ARBA" id="ARBA00048988"/>
    </source>
</evidence>
<dbReference type="InterPro" id="IPR014016">
    <property type="entry name" value="UvrD-like_ATP-bd"/>
</dbReference>
<dbReference type="InterPro" id="IPR011335">
    <property type="entry name" value="Restrct_endonuc-II-like"/>
</dbReference>
<dbReference type="InterPro" id="IPR027417">
    <property type="entry name" value="P-loop_NTPase"/>
</dbReference>
<evidence type="ECO:0000313" key="14">
    <source>
        <dbReference type="Proteomes" id="UP000613266"/>
    </source>
</evidence>
<evidence type="ECO:0000256" key="3">
    <source>
        <dbReference type="ARBA" id="ARBA00022806"/>
    </source>
</evidence>
<dbReference type="GO" id="GO:0000725">
    <property type="term" value="P:recombinational repair"/>
    <property type="evidence" value="ECO:0007669"/>
    <property type="project" value="TreeGrafter"/>
</dbReference>
<dbReference type="SUPFAM" id="SSF52540">
    <property type="entry name" value="P-loop containing nucleoside triphosphate hydrolases"/>
    <property type="match status" value="1"/>
</dbReference>
<dbReference type="GO" id="GO:0005524">
    <property type="term" value="F:ATP binding"/>
    <property type="evidence" value="ECO:0007669"/>
    <property type="project" value="UniProtKB-UniRule"/>
</dbReference>
<dbReference type="InterPro" id="IPR014017">
    <property type="entry name" value="DNA_helicase_UvrD-like_C"/>
</dbReference>
<dbReference type="PANTHER" id="PTHR11070">
    <property type="entry name" value="UVRD / RECB / PCRA DNA HELICASE FAMILY MEMBER"/>
    <property type="match status" value="1"/>
</dbReference>
<dbReference type="GO" id="GO:0043138">
    <property type="term" value="F:3'-5' DNA helicase activity"/>
    <property type="evidence" value="ECO:0007669"/>
    <property type="project" value="UniProtKB-EC"/>
</dbReference>
<evidence type="ECO:0000256" key="4">
    <source>
        <dbReference type="ARBA" id="ARBA00022840"/>
    </source>
</evidence>
<feature type="domain" description="UvrD-like helicase ATP-binding" evidence="11">
    <location>
        <begin position="12"/>
        <end position="463"/>
    </location>
</feature>
<comment type="caution">
    <text evidence="13">The sequence shown here is derived from an EMBL/GenBank/DDBJ whole genome shotgun (WGS) entry which is preliminary data.</text>
</comment>
<dbReference type="Pfam" id="PF00580">
    <property type="entry name" value="UvrD-helicase"/>
    <property type="match status" value="1"/>
</dbReference>
<dbReference type="GO" id="GO:0003677">
    <property type="term" value="F:DNA binding"/>
    <property type="evidence" value="ECO:0007669"/>
    <property type="project" value="InterPro"/>
</dbReference>
<evidence type="ECO:0000256" key="5">
    <source>
        <dbReference type="ARBA" id="ARBA00023235"/>
    </source>
</evidence>
<dbReference type="Gene3D" id="1.10.486.10">
    <property type="entry name" value="PCRA, domain 4"/>
    <property type="match status" value="1"/>
</dbReference>
<proteinExistence type="predicted"/>
<dbReference type="EMBL" id="JAEDAK010000003">
    <property type="protein sequence ID" value="MBH9576325.1"/>
    <property type="molecule type" value="Genomic_DNA"/>
</dbReference>
<dbReference type="GO" id="GO:0005829">
    <property type="term" value="C:cytosol"/>
    <property type="evidence" value="ECO:0007669"/>
    <property type="project" value="TreeGrafter"/>
</dbReference>
<evidence type="ECO:0000259" key="11">
    <source>
        <dbReference type="PROSITE" id="PS51198"/>
    </source>
</evidence>
<dbReference type="GO" id="GO:0016787">
    <property type="term" value="F:hydrolase activity"/>
    <property type="evidence" value="ECO:0007669"/>
    <property type="project" value="UniProtKB-UniRule"/>
</dbReference>
<dbReference type="SUPFAM" id="SSF52980">
    <property type="entry name" value="Restriction endonuclease-like"/>
    <property type="match status" value="1"/>
</dbReference>
<feature type="domain" description="UvrD-like helicase C-terminal" evidence="12">
    <location>
        <begin position="497"/>
        <end position="765"/>
    </location>
</feature>
<dbReference type="GO" id="GO:0033202">
    <property type="term" value="C:DNA helicase complex"/>
    <property type="evidence" value="ECO:0007669"/>
    <property type="project" value="TreeGrafter"/>
</dbReference>
<evidence type="ECO:0000256" key="7">
    <source>
        <dbReference type="ARBA" id="ARBA00034808"/>
    </source>
</evidence>
<dbReference type="EC" id="5.6.2.4" evidence="7"/>
<dbReference type="PANTHER" id="PTHR11070:SF2">
    <property type="entry name" value="ATP-DEPENDENT DNA HELICASE SRS2"/>
    <property type="match status" value="1"/>
</dbReference>
<evidence type="ECO:0000256" key="2">
    <source>
        <dbReference type="ARBA" id="ARBA00022801"/>
    </source>
</evidence>
<name>A0A931J1B6_9BURK</name>
<dbReference type="Gene3D" id="3.40.50.300">
    <property type="entry name" value="P-loop containing nucleotide triphosphate hydrolases"/>
    <property type="match status" value="3"/>
</dbReference>
<dbReference type="AlphaFoldDB" id="A0A931J1B6"/>
<dbReference type="PROSITE" id="PS51217">
    <property type="entry name" value="UVRD_HELICASE_CTER"/>
    <property type="match status" value="1"/>
</dbReference>
<keyword evidence="5" id="KW-0413">Isomerase</keyword>
<evidence type="ECO:0000256" key="10">
    <source>
        <dbReference type="PROSITE-ProRule" id="PRU00560"/>
    </source>
</evidence>
<keyword evidence="4 10" id="KW-0067">ATP-binding</keyword>
<dbReference type="RefSeq" id="WP_198109948.1">
    <property type="nucleotide sequence ID" value="NZ_JAEDAK010000003.1"/>
</dbReference>
<evidence type="ECO:0000313" key="13">
    <source>
        <dbReference type="EMBL" id="MBH9576325.1"/>
    </source>
</evidence>
<evidence type="ECO:0000256" key="1">
    <source>
        <dbReference type="ARBA" id="ARBA00022741"/>
    </source>
</evidence>
<dbReference type="PROSITE" id="PS51198">
    <property type="entry name" value="UVRD_HELICASE_ATP_BIND"/>
    <property type="match status" value="1"/>
</dbReference>
<keyword evidence="2 10" id="KW-0378">Hydrolase</keyword>
<evidence type="ECO:0000256" key="6">
    <source>
        <dbReference type="ARBA" id="ARBA00034617"/>
    </source>
</evidence>
<keyword evidence="3 10" id="KW-0347">Helicase</keyword>
<reference evidence="13" key="1">
    <citation type="submission" date="2020-12" db="EMBL/GenBank/DDBJ databases">
        <title>The genome sequence of Inhella sp. 1Y17.</title>
        <authorList>
            <person name="Liu Y."/>
        </authorList>
    </citation>
    <scope>NUCLEOTIDE SEQUENCE</scope>
    <source>
        <strain evidence="13">1Y17</strain>
    </source>
</reference>
<keyword evidence="1 10" id="KW-0547">Nucleotide-binding</keyword>
<organism evidence="13 14">
    <name type="scientific">Inhella proteolytica</name>
    <dbReference type="NCBI Taxonomy" id="2795029"/>
    <lineage>
        <taxon>Bacteria</taxon>
        <taxon>Pseudomonadati</taxon>
        <taxon>Pseudomonadota</taxon>
        <taxon>Betaproteobacteria</taxon>
        <taxon>Burkholderiales</taxon>
        <taxon>Sphaerotilaceae</taxon>
        <taxon>Inhella</taxon>
    </lineage>
</organism>
<dbReference type="Pfam" id="PF13361">
    <property type="entry name" value="UvrD_C"/>
    <property type="match status" value="2"/>
</dbReference>
<feature type="binding site" evidence="10">
    <location>
        <begin position="33"/>
        <end position="40"/>
    </location>
    <ligand>
        <name>ATP</name>
        <dbReference type="ChEBI" id="CHEBI:30616"/>
    </ligand>
</feature>
<dbReference type="Proteomes" id="UP000613266">
    <property type="component" value="Unassembled WGS sequence"/>
</dbReference>
<comment type="catalytic activity">
    <reaction evidence="9">
        <text>ATP + H2O = ADP + phosphate + H(+)</text>
        <dbReference type="Rhea" id="RHEA:13065"/>
        <dbReference type="ChEBI" id="CHEBI:15377"/>
        <dbReference type="ChEBI" id="CHEBI:15378"/>
        <dbReference type="ChEBI" id="CHEBI:30616"/>
        <dbReference type="ChEBI" id="CHEBI:43474"/>
        <dbReference type="ChEBI" id="CHEBI:456216"/>
        <dbReference type="EC" id="5.6.2.4"/>
    </reaction>
</comment>
<accession>A0A931J1B6</accession>
<gene>
    <name evidence="13" type="ORF">I7X39_05325</name>
</gene>
<keyword evidence="14" id="KW-1185">Reference proteome</keyword>
<dbReference type="InterPro" id="IPR000212">
    <property type="entry name" value="DNA_helicase_UvrD/REP"/>
</dbReference>
<protein>
    <recommendedName>
        <fullName evidence="7">DNA 3'-5' helicase</fullName>
        <ecNumber evidence="7">5.6.2.4</ecNumber>
    </recommendedName>
    <alternativeName>
        <fullName evidence="8">DNA 3'-5' helicase II</fullName>
    </alternativeName>
</protein>
<comment type="catalytic activity">
    <reaction evidence="6">
        <text>Couples ATP hydrolysis with the unwinding of duplex DNA by translocating in the 3'-5' direction.</text>
        <dbReference type="EC" id="5.6.2.4"/>
    </reaction>
</comment>
<sequence length="1070" mass="116005">MNAAGYRIDGAPVAAERFYARACSPQGSVVVEACAGAGKTWMLVSRMLRALLEGAEPQQIVAITFTRKAAAEMRGRLDEWLDQFARCSREERLRALQQRGLEDAQAQALEPALQGLQARLLERGRPVEVHTFHAWFAQLLRGAPLTLLQSLGLAPELRLIEDSSELDQALGRRLRARVRRDPALQAHYLALAARHGPRRLAEWLQAALDKRVELELGTPVLGDSVPYPGGGGDDPLHAWPRLQPALQELARVLGQGKVKAQEAAQGLVDALAQPQAQAGFARAWQALFTQTGSPRKLGEVAGLAELTAQLEQLQRDRQQWHAARDHEALAALARAQAEEFAALKRERGCVDMGDLERGATALLADSGASGWLQQQLDLQVRHLLIDEFQDTSPLQWQALQAWLSAYAGAGGGRSLQLFLVGDPKQSIYRFRRAEPRVFEAAARFVVQGLGGQRLACDHTRRNGPAVRALVNAVFGGLQDAGAYAGFRPHSGDSPAEGSIWLLDAPVTEAAAQENAEPDVWRPSLERARTEAEEARRSAEGRRVAGVLAQLLQQGHEAKQLMVLARRRDALAAVAEGLRALGIAHETPEEQVLAEQPEVQDLLALCELLASPQHDLALARVLRSALFGVDEAALMGLQVAAAGAAWLPTLLALPPEQAEALGLTPARELLARWCTELPALPAFEALQRVLTEGQFKARVAARLPAALLAPRWAGIDALLDQALNLDGGRYWSLYGFVRALRQRPIKVPVRASGQGVQLLTIHGAKGLEADTVILVDADAAPARAQSTTLLIEWPVEQPQPSRVAFLASESRPPPALAAAMEEELAQRRREELNGLYVALTRARRQLILSRTPSARSGPASSPWALVTGSGLALPWQASDAPPLSRPLAAPALPILPALQPRPEAPAEAVPGAADDPRAASLGEAFHRVMEWATQPGAPRSQLPQWLASSSQMYGLDARGQKALAEWVQGVLGSAALAPWLAAESLLWAGNEVALPDEGREIRLDRLVCRREPDGQPCWWVLDYKLHPAPLQVPEYLEQMGRYLGALRAMEPGQRVRGAFISADGQLHEAPE</sequence>
<evidence type="ECO:0000256" key="8">
    <source>
        <dbReference type="ARBA" id="ARBA00034923"/>
    </source>
</evidence>
<evidence type="ECO:0000259" key="12">
    <source>
        <dbReference type="PROSITE" id="PS51217"/>
    </source>
</evidence>